<reference evidence="2 3" key="1">
    <citation type="journal article" date="2014" name="Nat. Commun.">
        <title>Klebsormidium flaccidum genome reveals primary factors for plant terrestrial adaptation.</title>
        <authorList>
            <person name="Hori K."/>
            <person name="Maruyama F."/>
            <person name="Fujisawa T."/>
            <person name="Togashi T."/>
            <person name="Yamamoto N."/>
            <person name="Seo M."/>
            <person name="Sato S."/>
            <person name="Yamada T."/>
            <person name="Mori H."/>
            <person name="Tajima N."/>
            <person name="Moriyama T."/>
            <person name="Ikeuchi M."/>
            <person name="Watanabe M."/>
            <person name="Wada H."/>
            <person name="Kobayashi K."/>
            <person name="Saito M."/>
            <person name="Masuda T."/>
            <person name="Sasaki-Sekimoto Y."/>
            <person name="Mashiguchi K."/>
            <person name="Awai K."/>
            <person name="Shimojima M."/>
            <person name="Masuda S."/>
            <person name="Iwai M."/>
            <person name="Nobusawa T."/>
            <person name="Narise T."/>
            <person name="Kondo S."/>
            <person name="Saito H."/>
            <person name="Sato R."/>
            <person name="Murakawa M."/>
            <person name="Ihara Y."/>
            <person name="Oshima-Yamada Y."/>
            <person name="Ohtaka K."/>
            <person name="Satoh M."/>
            <person name="Sonobe K."/>
            <person name="Ishii M."/>
            <person name="Ohtani R."/>
            <person name="Kanamori-Sato M."/>
            <person name="Honoki R."/>
            <person name="Miyazaki D."/>
            <person name="Mochizuki H."/>
            <person name="Umetsu J."/>
            <person name="Higashi K."/>
            <person name="Shibata D."/>
            <person name="Kamiya Y."/>
            <person name="Sato N."/>
            <person name="Nakamura Y."/>
            <person name="Tabata S."/>
            <person name="Ida S."/>
            <person name="Kurokawa K."/>
            <person name="Ohta H."/>
        </authorList>
    </citation>
    <scope>NUCLEOTIDE SEQUENCE [LARGE SCALE GENOMIC DNA]</scope>
    <source>
        <strain evidence="2 3">NIES-2285</strain>
    </source>
</reference>
<gene>
    <name evidence="2" type="ORF">KFL_002400040</name>
</gene>
<feature type="region of interest" description="Disordered" evidence="1">
    <location>
        <begin position="75"/>
        <end position="99"/>
    </location>
</feature>
<dbReference type="EMBL" id="DF237189">
    <property type="protein sequence ID" value="GAQ85532.1"/>
    <property type="molecule type" value="Genomic_DNA"/>
</dbReference>
<dbReference type="Proteomes" id="UP000054558">
    <property type="component" value="Unassembled WGS sequence"/>
</dbReference>
<evidence type="ECO:0000256" key="1">
    <source>
        <dbReference type="SAM" id="MobiDB-lite"/>
    </source>
</evidence>
<dbReference type="AlphaFoldDB" id="A0A1Y1I6F3"/>
<proteinExistence type="predicted"/>
<keyword evidence="3" id="KW-1185">Reference proteome</keyword>
<organism evidence="2 3">
    <name type="scientific">Klebsormidium nitens</name>
    <name type="common">Green alga</name>
    <name type="synonym">Ulothrix nitens</name>
    <dbReference type="NCBI Taxonomy" id="105231"/>
    <lineage>
        <taxon>Eukaryota</taxon>
        <taxon>Viridiplantae</taxon>
        <taxon>Streptophyta</taxon>
        <taxon>Klebsormidiophyceae</taxon>
        <taxon>Klebsormidiales</taxon>
        <taxon>Klebsormidiaceae</taxon>
        <taxon>Klebsormidium</taxon>
    </lineage>
</organism>
<accession>A0A1Y1I6F3</accession>
<feature type="compositionally biased region" description="Polar residues" evidence="1">
    <location>
        <begin position="78"/>
        <end position="95"/>
    </location>
</feature>
<sequence>MGESRRTSRFGAANKRAGSCNLVKEIAGGASRASVAAVSKASTAASRSPSLLTSSTLRATWSTLVLSCGLRAPRFRSPSLSNLRQPPSQSASGQRSGAPYPGATTEALHVLRLEVSLAYLVLPTAGLCARILDGWDYFVELAG</sequence>
<evidence type="ECO:0000313" key="3">
    <source>
        <dbReference type="Proteomes" id="UP000054558"/>
    </source>
</evidence>
<name>A0A1Y1I6F3_KLENI</name>
<evidence type="ECO:0000313" key="2">
    <source>
        <dbReference type="EMBL" id="GAQ85532.1"/>
    </source>
</evidence>
<protein>
    <submittedName>
        <fullName evidence="2">Uncharacterized protein</fullName>
    </submittedName>
</protein>